<reference evidence="5" key="1">
    <citation type="submission" date="2017-02" db="UniProtKB">
        <authorList>
            <consortium name="WormBaseParasite"/>
        </authorList>
    </citation>
    <scope>IDENTIFICATION</scope>
</reference>
<dbReference type="EMBL" id="UYYF01004329">
    <property type="protein sequence ID" value="VDN02481.1"/>
    <property type="molecule type" value="Genomic_DNA"/>
</dbReference>
<name>A0A0N5CXX0_THECL</name>
<dbReference type="PROSITE" id="PS50026">
    <property type="entry name" value="EGF_3"/>
    <property type="match status" value="1"/>
</dbReference>
<dbReference type="SUPFAM" id="SSF57196">
    <property type="entry name" value="EGF/Laminin"/>
    <property type="match status" value="1"/>
</dbReference>
<keyword evidence="1" id="KW-1015">Disulfide bond</keyword>
<evidence type="ECO:0000256" key="1">
    <source>
        <dbReference type="PROSITE-ProRule" id="PRU00076"/>
    </source>
</evidence>
<protein>
    <submittedName>
        <fullName evidence="5">EGF-like domain-containing protein</fullName>
    </submittedName>
</protein>
<dbReference type="AlphaFoldDB" id="A0A0N5CXX0"/>
<accession>A0A0N5CXX0</accession>
<dbReference type="OrthoDB" id="5870055at2759"/>
<dbReference type="InterPro" id="IPR000742">
    <property type="entry name" value="EGF"/>
</dbReference>
<evidence type="ECO:0000313" key="4">
    <source>
        <dbReference type="Proteomes" id="UP000276776"/>
    </source>
</evidence>
<proteinExistence type="predicted"/>
<keyword evidence="4" id="KW-1185">Reference proteome</keyword>
<feature type="disulfide bond" evidence="1">
    <location>
        <begin position="55"/>
        <end position="65"/>
    </location>
</feature>
<keyword evidence="1" id="KW-0245">EGF-like domain</keyword>
<evidence type="ECO:0000313" key="3">
    <source>
        <dbReference type="EMBL" id="VDN02481.1"/>
    </source>
</evidence>
<sequence>MRRKFKKTSLETADLATVQMKTLSVLLYIAMYISSTRLIITAQQRKAFVNPQSDCRVQCLNGGYCAYLVDNPTIHTCLCLLNVFYGDRCEYAVAEGITSTPNINERSTSTNFAFRGAEVSSQHGKLQNFKNGRFIDDSTTTYDNIAPTKYTEMYQMQETSKV</sequence>
<reference evidence="3 4" key="2">
    <citation type="submission" date="2018-11" db="EMBL/GenBank/DDBJ databases">
        <authorList>
            <consortium name="Pathogen Informatics"/>
        </authorList>
    </citation>
    <scope>NUCLEOTIDE SEQUENCE [LARGE SCALE GENOMIC DNA]</scope>
</reference>
<evidence type="ECO:0000259" key="2">
    <source>
        <dbReference type="PROSITE" id="PS50026"/>
    </source>
</evidence>
<dbReference type="Gene3D" id="2.10.25.10">
    <property type="entry name" value="Laminin"/>
    <property type="match status" value="1"/>
</dbReference>
<organism evidence="5">
    <name type="scientific">Thelazia callipaeda</name>
    <name type="common">Oriental eyeworm</name>
    <name type="synonym">Parasitic nematode</name>
    <dbReference type="NCBI Taxonomy" id="103827"/>
    <lineage>
        <taxon>Eukaryota</taxon>
        <taxon>Metazoa</taxon>
        <taxon>Ecdysozoa</taxon>
        <taxon>Nematoda</taxon>
        <taxon>Chromadorea</taxon>
        <taxon>Rhabditida</taxon>
        <taxon>Spirurina</taxon>
        <taxon>Spiruromorpha</taxon>
        <taxon>Thelazioidea</taxon>
        <taxon>Thelaziidae</taxon>
        <taxon>Thelazia</taxon>
    </lineage>
</organism>
<gene>
    <name evidence="3" type="ORF">TCLT_LOCUS5260</name>
</gene>
<dbReference type="Proteomes" id="UP000276776">
    <property type="component" value="Unassembled WGS sequence"/>
</dbReference>
<comment type="caution">
    <text evidence="1">Lacks conserved residue(s) required for the propagation of feature annotation.</text>
</comment>
<feature type="domain" description="EGF-like" evidence="2">
    <location>
        <begin position="51"/>
        <end position="90"/>
    </location>
</feature>
<dbReference type="WBParaSite" id="TCLT_0000527101-mRNA-1">
    <property type="protein sequence ID" value="TCLT_0000527101-mRNA-1"/>
    <property type="gene ID" value="TCLT_0000527101"/>
</dbReference>
<evidence type="ECO:0000313" key="5">
    <source>
        <dbReference type="WBParaSite" id="TCLT_0000527101-mRNA-1"/>
    </source>
</evidence>